<evidence type="ECO:0008006" key="5">
    <source>
        <dbReference type="Google" id="ProtNLM"/>
    </source>
</evidence>
<evidence type="ECO:0000256" key="1">
    <source>
        <dbReference type="SAM" id="MobiDB-lite"/>
    </source>
</evidence>
<feature type="transmembrane region" description="Helical" evidence="2">
    <location>
        <begin position="70"/>
        <end position="97"/>
    </location>
</feature>
<feature type="region of interest" description="Disordered" evidence="1">
    <location>
        <begin position="234"/>
        <end position="267"/>
    </location>
</feature>
<keyword evidence="2" id="KW-0812">Transmembrane</keyword>
<protein>
    <recommendedName>
        <fullName evidence="5">Pheromone-regulated membrane protein 5</fullName>
    </recommendedName>
</protein>
<reference evidence="3" key="1">
    <citation type="journal article" date="2022" name="DNA Res.">
        <title>Genome analysis of five recently described species of the CUG-Ser clade uncovers Candida theae as a new hybrid lineage with pathogenic potential in the Candida parapsilosis species complex.</title>
        <authorList>
            <person name="Mixao V."/>
            <person name="Del Olmo V."/>
            <person name="Hegedusova E."/>
            <person name="Saus E."/>
            <person name="Pryszcz L."/>
            <person name="Cillingova A."/>
            <person name="Nosek J."/>
            <person name="Gabaldon T."/>
        </authorList>
    </citation>
    <scope>NUCLEOTIDE SEQUENCE</scope>
    <source>
        <strain evidence="3">CBS 10844</strain>
    </source>
</reference>
<dbReference type="PANTHER" id="PTHR36089">
    <property type="entry name" value="CHITIN SYNTHASE 3 COMPLEX PROTEIN CSI2-RELATED"/>
    <property type="match status" value="1"/>
</dbReference>
<comment type="caution">
    <text evidence="3">The sequence shown here is derived from an EMBL/GenBank/DDBJ whole genome shotgun (WGS) entry which is preliminary data.</text>
</comment>
<dbReference type="InterPro" id="IPR051009">
    <property type="entry name" value="PRM"/>
</dbReference>
<feature type="compositionally biased region" description="Polar residues" evidence="1">
    <location>
        <begin position="234"/>
        <end position="262"/>
    </location>
</feature>
<evidence type="ECO:0000313" key="4">
    <source>
        <dbReference type="Proteomes" id="UP001202479"/>
    </source>
</evidence>
<evidence type="ECO:0000256" key="2">
    <source>
        <dbReference type="SAM" id="Phobius"/>
    </source>
</evidence>
<accession>A0AAI9SUG0</accession>
<dbReference type="Proteomes" id="UP001202479">
    <property type="component" value="Unassembled WGS sequence"/>
</dbReference>
<name>A0AAI9SUG0_9ASCO</name>
<dbReference type="AlphaFoldDB" id="A0AAI9SUG0"/>
<dbReference type="PANTHER" id="PTHR36089:SF1">
    <property type="entry name" value="CHITIN SYNTHASE 3 COMPLEX PROTEIN CSI2-RELATED"/>
    <property type="match status" value="1"/>
</dbReference>
<keyword evidence="4" id="KW-1185">Reference proteome</keyword>
<dbReference type="GO" id="GO:0005935">
    <property type="term" value="C:cellular bud neck"/>
    <property type="evidence" value="ECO:0007669"/>
    <property type="project" value="TreeGrafter"/>
</dbReference>
<evidence type="ECO:0000313" key="3">
    <source>
        <dbReference type="EMBL" id="KAI3402899.2"/>
    </source>
</evidence>
<keyword evidence="2" id="KW-1133">Transmembrane helix</keyword>
<proteinExistence type="predicted"/>
<gene>
    <name evidence="3" type="ORF">KGF56_004360</name>
</gene>
<dbReference type="RefSeq" id="XP_049178646.1">
    <property type="nucleotide sequence ID" value="XM_049325791.1"/>
</dbReference>
<organism evidence="3 4">
    <name type="scientific">Candida oxycetoniae</name>
    <dbReference type="NCBI Taxonomy" id="497107"/>
    <lineage>
        <taxon>Eukaryota</taxon>
        <taxon>Fungi</taxon>
        <taxon>Dikarya</taxon>
        <taxon>Ascomycota</taxon>
        <taxon>Saccharomycotina</taxon>
        <taxon>Pichiomycetes</taxon>
        <taxon>Debaryomycetaceae</taxon>
        <taxon>Candida/Lodderomyces clade</taxon>
        <taxon>Candida</taxon>
    </lineage>
</organism>
<keyword evidence="2" id="KW-0472">Membrane</keyword>
<dbReference type="GeneID" id="73381975"/>
<sequence length="284" mass="30903">MGSNMVDRIPQTIVSDVLEKVVKRDDSNTPADLSSMPALSSVSSQPSLEITSIPNLTNPYIHKSNLPSGLVFIIVGCILGAMLIAVIIFRITTYFIYSSKARREKETYFANDNNSSIFFGDVQSNTYTFPYSKSLNASSISISSSSTNSQGKSLQGQLLSDKKQFRRSMFQNPSLDLTKLDMMLGDGSNINIGNTTTTTTTMYKQQQNNNSSLLLKSFADGSSPLPFNDSNTVVSSYNGSGKDSEYNSGSSAGNKSTQTTLRPPTLYLEDLLNKNTTAGVDYEV</sequence>
<dbReference type="EMBL" id="JAHUZD010000140">
    <property type="protein sequence ID" value="KAI3402899.2"/>
    <property type="molecule type" value="Genomic_DNA"/>
</dbReference>
<dbReference type="GO" id="GO:0000324">
    <property type="term" value="C:fungal-type vacuole"/>
    <property type="evidence" value="ECO:0007669"/>
    <property type="project" value="TreeGrafter"/>
</dbReference>